<dbReference type="InterPro" id="IPR052611">
    <property type="entry name" value="Plant_RLK_LysM"/>
</dbReference>
<dbReference type="PROSITE" id="PS51782">
    <property type="entry name" value="LYSM"/>
    <property type="match status" value="1"/>
</dbReference>
<dbReference type="InterPro" id="IPR056561">
    <property type="entry name" value="NFP_LYK_LysM1"/>
</dbReference>
<dbReference type="Pfam" id="PF23473">
    <property type="entry name" value="LysM3_LYK4_5"/>
    <property type="match status" value="1"/>
</dbReference>
<dbReference type="InterPro" id="IPR056563">
    <property type="entry name" value="LysM3_LYK4_5"/>
</dbReference>
<evidence type="ECO:0000313" key="3">
    <source>
        <dbReference type="EMBL" id="RQP00766.1"/>
    </source>
</evidence>
<dbReference type="AlphaFoldDB" id="A0A3N7G370"/>
<dbReference type="InParanoid" id="A0A3N7G370"/>
<dbReference type="Pfam" id="PF23472">
    <property type="entry name" value="LysM2_CERK1_LYK3_4_5"/>
    <property type="match status" value="1"/>
</dbReference>
<evidence type="ECO:0000313" key="4">
    <source>
        <dbReference type="Proteomes" id="UP000006729"/>
    </source>
</evidence>
<evidence type="ECO:0000256" key="1">
    <source>
        <dbReference type="SAM" id="SignalP"/>
    </source>
</evidence>
<keyword evidence="1" id="KW-0732">Signal</keyword>
<feature type="domain" description="LysM" evidence="2">
    <location>
        <begin position="185"/>
        <end position="229"/>
    </location>
</feature>
<feature type="signal peptide" evidence="1">
    <location>
        <begin position="1"/>
        <end position="22"/>
    </location>
</feature>
<dbReference type="PANTHER" id="PTHR45927:SF9">
    <property type="entry name" value="FAMILY PROTEIN _ PEPTIDOGLYCAN-BINDING LYSM DOMAIN-CONTAINING PROTEIN, PUTATIVE-RELATED"/>
    <property type="match status" value="1"/>
</dbReference>
<dbReference type="EMBL" id="CM009304">
    <property type="protein sequence ID" value="RQP00766.1"/>
    <property type="molecule type" value="Genomic_DNA"/>
</dbReference>
<proteinExistence type="predicted"/>
<dbReference type="InterPro" id="IPR018392">
    <property type="entry name" value="LysM"/>
</dbReference>
<evidence type="ECO:0000259" key="2">
    <source>
        <dbReference type="PROSITE" id="PS51782"/>
    </source>
</evidence>
<sequence length="254" mass="28312">MISLSKFIFSCIIIFLVKPTLSQQSYDSSNCDSLSQVQGSNYLCSPRISDCGAYIVYRAQENFDTISLISSLFNLNQSILLFVNKMAEDDSNWSLPLGQDIIIPITCHCLGGFSKFIFMYNMSKQDSFASVACKIFAGLVKVQSLIEENADFDGHDVPVGSLINVPIRCACPGSPQTRNGVKYLVTYPILEKDIIEGIASKFGLPEKDTRDANNLRQYEAIFPLTTLLVPAKDVPEVRWRNGSLFQEAHLLLEQ</sequence>
<dbReference type="Pfam" id="PF23446">
    <property type="entry name" value="LysM1_NFP_LYK"/>
    <property type="match status" value="1"/>
</dbReference>
<name>A0A3N7G370_POPTR</name>
<gene>
    <name evidence="3" type="ORF">POPTR_015G085350</name>
</gene>
<dbReference type="OMA" id="MANDHVA"/>
<organism evidence="3 4">
    <name type="scientific">Populus trichocarpa</name>
    <name type="common">Western balsam poplar</name>
    <name type="synonym">Populus balsamifera subsp. trichocarpa</name>
    <dbReference type="NCBI Taxonomy" id="3694"/>
    <lineage>
        <taxon>Eukaryota</taxon>
        <taxon>Viridiplantae</taxon>
        <taxon>Streptophyta</taxon>
        <taxon>Embryophyta</taxon>
        <taxon>Tracheophyta</taxon>
        <taxon>Spermatophyta</taxon>
        <taxon>Magnoliopsida</taxon>
        <taxon>eudicotyledons</taxon>
        <taxon>Gunneridae</taxon>
        <taxon>Pentapetalae</taxon>
        <taxon>rosids</taxon>
        <taxon>fabids</taxon>
        <taxon>Malpighiales</taxon>
        <taxon>Salicaceae</taxon>
        <taxon>Saliceae</taxon>
        <taxon>Populus</taxon>
    </lineage>
</organism>
<protein>
    <recommendedName>
        <fullName evidence="2">LysM domain-containing protein</fullName>
    </recommendedName>
</protein>
<dbReference type="Gene3D" id="3.10.350.10">
    <property type="entry name" value="LysM domain"/>
    <property type="match status" value="1"/>
</dbReference>
<dbReference type="Proteomes" id="UP000006729">
    <property type="component" value="Chromosome 15"/>
</dbReference>
<dbReference type="STRING" id="3694.A0A3N7G370"/>
<dbReference type="InterPro" id="IPR056562">
    <property type="entry name" value="LysM2_CERK1_LYK3_4_5"/>
</dbReference>
<accession>A0A3N7G370</accession>
<dbReference type="PANTHER" id="PTHR45927">
    <property type="entry name" value="LYSM-DOMAIN RECEPTOR-LIKE KINASE-RELATED"/>
    <property type="match status" value="1"/>
</dbReference>
<feature type="chain" id="PRO_5017994009" description="LysM domain-containing protein" evidence="1">
    <location>
        <begin position="23"/>
        <end position="254"/>
    </location>
</feature>
<keyword evidence="4" id="KW-1185">Reference proteome</keyword>
<dbReference type="InterPro" id="IPR036779">
    <property type="entry name" value="LysM_dom_sf"/>
</dbReference>
<reference evidence="3 4" key="1">
    <citation type="journal article" date="2006" name="Science">
        <title>The genome of black cottonwood, Populus trichocarpa (Torr. &amp; Gray).</title>
        <authorList>
            <person name="Tuskan G.A."/>
            <person name="Difazio S."/>
            <person name="Jansson S."/>
            <person name="Bohlmann J."/>
            <person name="Grigoriev I."/>
            <person name="Hellsten U."/>
            <person name="Putnam N."/>
            <person name="Ralph S."/>
            <person name="Rombauts S."/>
            <person name="Salamov A."/>
            <person name="Schein J."/>
            <person name="Sterck L."/>
            <person name="Aerts A."/>
            <person name="Bhalerao R.R."/>
            <person name="Bhalerao R.P."/>
            <person name="Blaudez D."/>
            <person name="Boerjan W."/>
            <person name="Brun A."/>
            <person name="Brunner A."/>
            <person name="Busov V."/>
            <person name="Campbell M."/>
            <person name="Carlson J."/>
            <person name="Chalot M."/>
            <person name="Chapman J."/>
            <person name="Chen G.L."/>
            <person name="Cooper D."/>
            <person name="Coutinho P.M."/>
            <person name="Couturier J."/>
            <person name="Covert S."/>
            <person name="Cronk Q."/>
            <person name="Cunningham R."/>
            <person name="Davis J."/>
            <person name="Degroeve S."/>
            <person name="Dejardin A."/>
            <person name="Depamphilis C."/>
            <person name="Detter J."/>
            <person name="Dirks B."/>
            <person name="Dubchak I."/>
            <person name="Duplessis S."/>
            <person name="Ehlting J."/>
            <person name="Ellis B."/>
            <person name="Gendler K."/>
            <person name="Goodstein D."/>
            <person name="Gribskov M."/>
            <person name="Grimwood J."/>
            <person name="Groover A."/>
            <person name="Gunter L."/>
            <person name="Hamberger B."/>
            <person name="Heinze B."/>
            <person name="Helariutta Y."/>
            <person name="Henrissat B."/>
            <person name="Holligan D."/>
            <person name="Holt R."/>
            <person name="Huang W."/>
            <person name="Islam-Faridi N."/>
            <person name="Jones S."/>
            <person name="Jones-Rhoades M."/>
            <person name="Jorgensen R."/>
            <person name="Joshi C."/>
            <person name="Kangasjarvi J."/>
            <person name="Karlsson J."/>
            <person name="Kelleher C."/>
            <person name="Kirkpatrick R."/>
            <person name="Kirst M."/>
            <person name="Kohler A."/>
            <person name="Kalluri U."/>
            <person name="Larimer F."/>
            <person name="Leebens-Mack J."/>
            <person name="Leple J.C."/>
            <person name="Locascio P."/>
            <person name="Lou Y."/>
            <person name="Lucas S."/>
            <person name="Martin F."/>
            <person name="Montanini B."/>
            <person name="Napoli C."/>
            <person name="Nelson D.R."/>
            <person name="Nelson C."/>
            <person name="Nieminen K."/>
            <person name="Nilsson O."/>
            <person name="Pereda V."/>
            <person name="Peter G."/>
            <person name="Philippe R."/>
            <person name="Pilate G."/>
            <person name="Poliakov A."/>
            <person name="Razumovskaya J."/>
            <person name="Richardson P."/>
            <person name="Rinaldi C."/>
            <person name="Ritland K."/>
            <person name="Rouze P."/>
            <person name="Ryaboy D."/>
            <person name="Schmutz J."/>
            <person name="Schrader J."/>
            <person name="Segerman B."/>
            <person name="Shin H."/>
            <person name="Siddiqui A."/>
            <person name="Sterky F."/>
            <person name="Terry A."/>
            <person name="Tsai C.J."/>
            <person name="Uberbacher E."/>
            <person name="Unneberg P."/>
            <person name="Vahala J."/>
            <person name="Wall K."/>
            <person name="Wessler S."/>
            <person name="Yang G."/>
            <person name="Yin T."/>
            <person name="Douglas C."/>
            <person name="Marra M."/>
            <person name="Sandberg G."/>
            <person name="Van de Peer Y."/>
            <person name="Rokhsar D."/>
        </authorList>
    </citation>
    <scope>NUCLEOTIDE SEQUENCE [LARGE SCALE GENOMIC DNA]</scope>
    <source>
        <strain evidence="4">cv. Nisqually</strain>
    </source>
</reference>
<dbReference type="Gramene" id="Potri.015G085350.1.v4.1">
    <property type="protein sequence ID" value="Potri.015G085350.1.v4.1"/>
    <property type="gene ID" value="Potri.015G085350.v4.1"/>
</dbReference>
<dbReference type="SMR" id="A0A3N7G370"/>